<proteinExistence type="predicted"/>
<protein>
    <recommendedName>
        <fullName evidence="1">Antigen I/II N-terminal domain-containing protein</fullName>
    </recommendedName>
</protein>
<evidence type="ECO:0000313" key="2">
    <source>
        <dbReference type="EMBL" id="MBM7633636.1"/>
    </source>
</evidence>
<dbReference type="InterPro" id="IPR041324">
    <property type="entry name" value="AgI/II_N"/>
</dbReference>
<feature type="domain" description="Antigen I/II N-terminal" evidence="1">
    <location>
        <begin position="71"/>
        <end position="129"/>
    </location>
</feature>
<reference evidence="2 3" key="1">
    <citation type="submission" date="2021-01" db="EMBL/GenBank/DDBJ databases">
        <title>Genomic Encyclopedia of Type Strains, Phase IV (KMG-IV): sequencing the most valuable type-strain genomes for metagenomic binning, comparative biology and taxonomic classification.</title>
        <authorList>
            <person name="Goeker M."/>
        </authorList>
    </citation>
    <scope>NUCLEOTIDE SEQUENCE [LARGE SCALE GENOMIC DNA]</scope>
    <source>
        <strain evidence="2 3">DSM 25540</strain>
    </source>
</reference>
<comment type="caution">
    <text evidence="2">The sequence shown here is derived from an EMBL/GenBank/DDBJ whole genome shotgun (WGS) entry which is preliminary data.</text>
</comment>
<keyword evidence="3" id="KW-1185">Reference proteome</keyword>
<evidence type="ECO:0000259" key="1">
    <source>
        <dbReference type="Pfam" id="PF18652"/>
    </source>
</evidence>
<organism evidence="2 3">
    <name type="scientific">Geomicrobium sediminis</name>
    <dbReference type="NCBI Taxonomy" id="1347788"/>
    <lineage>
        <taxon>Bacteria</taxon>
        <taxon>Bacillati</taxon>
        <taxon>Bacillota</taxon>
        <taxon>Bacilli</taxon>
        <taxon>Bacillales</taxon>
        <taxon>Geomicrobium</taxon>
    </lineage>
</organism>
<dbReference type="Proteomes" id="UP000741863">
    <property type="component" value="Unassembled WGS sequence"/>
</dbReference>
<dbReference type="PROSITE" id="PS51257">
    <property type="entry name" value="PROKAR_LIPOPROTEIN"/>
    <property type="match status" value="1"/>
</dbReference>
<gene>
    <name evidence="2" type="ORF">JOD17_002730</name>
</gene>
<dbReference type="EMBL" id="JAFBEC010000007">
    <property type="protein sequence ID" value="MBM7633636.1"/>
    <property type="molecule type" value="Genomic_DNA"/>
</dbReference>
<sequence>MNKVKLIIGIGALSLMTACGNGGTEEPVIDEADAEEVNVEEEESALNVDESFGSVEITLPPEFIDEETGGGVDEIIANAESEGEEVEQNDDGSLTITMSNADYEEMLSEIHSDLSESMASISDDYESIHEVKHSDDFSDFTFVVNGEQFENSFDGFSIYLAAFGGGLAQVFAGEDHDGYEVVINVEDVESGETLNTVTFPEAFENLQ</sequence>
<accession>A0ABS2PF81</accession>
<dbReference type="Pfam" id="PF18652">
    <property type="entry name" value="Adhesin_P1_N"/>
    <property type="match status" value="1"/>
</dbReference>
<name>A0ABS2PF81_9BACL</name>
<evidence type="ECO:0000313" key="3">
    <source>
        <dbReference type="Proteomes" id="UP000741863"/>
    </source>
</evidence>
<dbReference type="RefSeq" id="WP_204698329.1">
    <property type="nucleotide sequence ID" value="NZ_JAFBEC010000007.1"/>
</dbReference>